<protein>
    <recommendedName>
        <fullName evidence="3">Histidine kinase</fullName>
    </recommendedName>
</protein>
<keyword evidence="2" id="KW-1185">Reference proteome</keyword>
<reference evidence="1 2" key="1">
    <citation type="submission" date="2016-04" db="EMBL/GenBank/DDBJ databases">
        <title>Chloroflexus islandicus sp. nov., a thermophilic filamentous anoxygenic phototrophic bacterium from geyser Strokkur (Iceland).</title>
        <authorList>
            <person name="Gaisin V.A."/>
            <person name="Kalashnikov A.M."/>
            <person name="Sukhacheva M.V."/>
            <person name="Grouzdev D.S."/>
            <person name="Ivanov T.M."/>
            <person name="Kuznetsov B."/>
            <person name="Gorlenko V.M."/>
        </authorList>
    </citation>
    <scope>NUCLEOTIDE SEQUENCE [LARGE SCALE GENOMIC DNA]</scope>
    <source>
        <strain evidence="2">isl-2</strain>
    </source>
</reference>
<proteinExistence type="predicted"/>
<name>A0A178MLX5_9CHLR</name>
<dbReference type="STRING" id="1707952.A6A03_06530"/>
<dbReference type="AlphaFoldDB" id="A0A178MLX5"/>
<dbReference type="OrthoDB" id="163861at2"/>
<comment type="caution">
    <text evidence="1">The sequence shown here is derived from an EMBL/GenBank/DDBJ whole genome shotgun (WGS) entry which is preliminary data.</text>
</comment>
<dbReference type="Proteomes" id="UP000078287">
    <property type="component" value="Unassembled WGS sequence"/>
</dbReference>
<accession>A0A178MLX5</accession>
<evidence type="ECO:0000313" key="1">
    <source>
        <dbReference type="EMBL" id="OAN49711.1"/>
    </source>
</evidence>
<organism evidence="1 2">
    <name type="scientific">Chloroflexus islandicus</name>
    <dbReference type="NCBI Taxonomy" id="1707952"/>
    <lineage>
        <taxon>Bacteria</taxon>
        <taxon>Bacillati</taxon>
        <taxon>Chloroflexota</taxon>
        <taxon>Chloroflexia</taxon>
        <taxon>Chloroflexales</taxon>
        <taxon>Chloroflexineae</taxon>
        <taxon>Chloroflexaceae</taxon>
        <taxon>Chloroflexus</taxon>
    </lineage>
</organism>
<dbReference type="RefSeq" id="WP_066782433.1">
    <property type="nucleotide sequence ID" value="NZ_LWQS01000011.1"/>
</dbReference>
<dbReference type="EMBL" id="LWQS01000011">
    <property type="protein sequence ID" value="OAN49711.1"/>
    <property type="molecule type" value="Genomic_DNA"/>
</dbReference>
<evidence type="ECO:0008006" key="3">
    <source>
        <dbReference type="Google" id="ProtNLM"/>
    </source>
</evidence>
<sequence>MNHVQEQQITVSSDADLILLRQMLRQCARTMALTPSQQARVTAAVSEVVRALIHQFSSTTITIHCDDGDRRHALVVECDTEIEAYHRVARQAAVQTAYSLVDEVKVQQSPIGCHLAMKIRAG</sequence>
<evidence type="ECO:0000313" key="2">
    <source>
        <dbReference type="Proteomes" id="UP000078287"/>
    </source>
</evidence>
<gene>
    <name evidence="1" type="ORF">A6A03_06530</name>
</gene>